<evidence type="ECO:0000313" key="1">
    <source>
        <dbReference type="EMBL" id="BBJ44582.1"/>
    </source>
</evidence>
<evidence type="ECO:0008006" key="3">
    <source>
        <dbReference type="Google" id="ProtNLM"/>
    </source>
</evidence>
<evidence type="ECO:0000313" key="2">
    <source>
        <dbReference type="Proteomes" id="UP000463951"/>
    </source>
</evidence>
<dbReference type="AlphaFoldDB" id="A0A499UTW9"/>
<dbReference type="Proteomes" id="UP000463951">
    <property type="component" value="Chromosome"/>
</dbReference>
<protein>
    <recommendedName>
        <fullName evidence="3">DUF4360 domain-containing protein</fullName>
    </recommendedName>
</protein>
<dbReference type="EMBL" id="AP019620">
    <property type="protein sequence ID" value="BBJ44582.1"/>
    <property type="molecule type" value="Genomic_DNA"/>
</dbReference>
<sequence>MGPCGQDRNFNVNTELRVSAGTSSSGSTSFMAMDSTDGGVSTIYHLAWKECSSAVQ</sequence>
<proteinExistence type="predicted"/>
<dbReference type="Pfam" id="PF14273">
    <property type="entry name" value="DUF4360"/>
    <property type="match status" value="1"/>
</dbReference>
<name>A0A499UTW9_9ACTN</name>
<reference evidence="1 2" key="1">
    <citation type="journal article" date="2020" name="Int. J. Syst. Evol. Microbiol.">
        <title>Reclassification of Streptomyces castelarensis and Streptomyces sporoclivatus as later heterotypic synonyms of Streptomyces antimycoticus.</title>
        <authorList>
            <person name="Komaki H."/>
            <person name="Tamura T."/>
        </authorList>
    </citation>
    <scope>NUCLEOTIDE SEQUENCE [LARGE SCALE GENOMIC DNA]</scope>
    <source>
        <strain evidence="1 2">NBRC 100767</strain>
    </source>
</reference>
<organism evidence="1 2">
    <name type="scientific">Streptomyces antimycoticus</name>
    <dbReference type="NCBI Taxonomy" id="68175"/>
    <lineage>
        <taxon>Bacteria</taxon>
        <taxon>Bacillati</taxon>
        <taxon>Actinomycetota</taxon>
        <taxon>Actinomycetes</taxon>
        <taxon>Kitasatosporales</taxon>
        <taxon>Streptomycetaceae</taxon>
        <taxon>Streptomyces</taxon>
        <taxon>Streptomyces violaceusniger group</taxon>
    </lineage>
</organism>
<accession>A0A499UTW9</accession>
<dbReference type="InterPro" id="IPR025649">
    <property type="entry name" value="DUF4360"/>
</dbReference>
<gene>
    <name evidence="1" type="ORF">SSPO_073000</name>
</gene>